<sequence>MSTAVQKVYEIINPLKTDFEQVCSEPSIAFKRESEFAMQIFSNNDYLATTALNNPVSARSAVMNIAAIGISLNPAQKLAYLVPRNKSVCLDISYMGLMHIAQQSGAIKWCQSAVVRKNDVFRRTSIDTAPIHEYNEFDTAQSRGDIVGAYTVIKTDEGDYLTHTMQIADIYATRDRSQAWKAWISKKTSCPWVTDEEQMILKTVVKQAAKYWPRRERLDQAIDYVNTDAGEGIDFNAERNQRPVDHSPNISMDTIDQINALMIEIDGDWSEKFMAFISKKFGREVSSPTELSENEGKSIIAMLKAKAAAHDKS</sequence>
<dbReference type="InterPro" id="IPR018330">
    <property type="entry name" value="RecT_fam"/>
</dbReference>
<dbReference type="Pfam" id="PF03837">
    <property type="entry name" value="RecT"/>
    <property type="match status" value="1"/>
</dbReference>
<gene>
    <name evidence="1" type="ORF">XBKB1_3770011</name>
</gene>
<evidence type="ECO:0000313" key="1">
    <source>
        <dbReference type="EMBL" id="CDH25145.1"/>
    </source>
</evidence>
<name>A0A077PLC5_XENBV</name>
<dbReference type="Proteomes" id="UP000028493">
    <property type="component" value="Unassembled WGS sequence"/>
</dbReference>
<dbReference type="RefSeq" id="WP_038197445.1">
    <property type="nucleotide sequence ID" value="NZ_CAWLXS010000363.1"/>
</dbReference>
<dbReference type="GO" id="GO:0003677">
    <property type="term" value="F:DNA binding"/>
    <property type="evidence" value="ECO:0007669"/>
    <property type="project" value="InterPro"/>
</dbReference>
<accession>A0A077PLC5</accession>
<dbReference type="AlphaFoldDB" id="A0A077PLC5"/>
<comment type="caution">
    <text evidence="1">The sequence shown here is derived from an EMBL/GenBank/DDBJ whole genome shotgun (WGS) entry which is preliminary data.</text>
</comment>
<dbReference type="NCBIfam" id="TIGR00616">
    <property type="entry name" value="rect"/>
    <property type="match status" value="1"/>
</dbReference>
<organism evidence="1">
    <name type="scientific">Xenorhabdus bovienii str. kraussei Becker Underwood</name>
    <dbReference type="NCBI Taxonomy" id="1398204"/>
    <lineage>
        <taxon>Bacteria</taxon>
        <taxon>Pseudomonadati</taxon>
        <taxon>Pseudomonadota</taxon>
        <taxon>Gammaproteobacteria</taxon>
        <taxon>Enterobacterales</taxon>
        <taxon>Morganellaceae</taxon>
        <taxon>Xenorhabdus</taxon>
    </lineage>
</organism>
<protein>
    <submittedName>
        <fullName evidence="1">Similarities with bacteriophage recombination protein</fullName>
    </submittedName>
</protein>
<dbReference type="EMBL" id="CBSZ010000309">
    <property type="protein sequence ID" value="CDH25145.1"/>
    <property type="molecule type" value="Genomic_DNA"/>
</dbReference>
<proteinExistence type="predicted"/>
<dbReference type="HOGENOM" id="CLU_065145_0_0_6"/>
<dbReference type="InterPro" id="IPR004590">
    <property type="entry name" value="ssDNA_annealing_RecT"/>
</dbReference>
<dbReference type="GO" id="GO:0006259">
    <property type="term" value="P:DNA metabolic process"/>
    <property type="evidence" value="ECO:0007669"/>
    <property type="project" value="InterPro"/>
</dbReference>
<reference evidence="1" key="1">
    <citation type="submission" date="2013-07" db="EMBL/GenBank/DDBJ databases">
        <title>Sub-species coevolution in mutualistic symbiosis.</title>
        <authorList>
            <person name="Murfin K."/>
            <person name="Klassen J."/>
            <person name="Lee M."/>
            <person name="Forst S."/>
            <person name="Stock P."/>
            <person name="Goodrich-Blair H."/>
        </authorList>
    </citation>
    <scope>NUCLEOTIDE SEQUENCE [LARGE SCALE GENOMIC DNA]</scope>
    <source>
        <strain evidence="1">Kraussei Becker Underwood</strain>
    </source>
</reference>